<dbReference type="GO" id="GO:0044877">
    <property type="term" value="F:protein-containing complex binding"/>
    <property type="evidence" value="ECO:0007669"/>
    <property type="project" value="TreeGrafter"/>
</dbReference>
<keyword evidence="4" id="KW-1185">Reference proteome</keyword>
<dbReference type="Proteomes" id="UP000182491">
    <property type="component" value="Unassembled WGS sequence"/>
</dbReference>
<evidence type="ECO:0000313" key="4">
    <source>
        <dbReference type="Proteomes" id="UP000182491"/>
    </source>
</evidence>
<dbReference type="Pfam" id="PF11066">
    <property type="entry name" value="DUF2867"/>
    <property type="match status" value="1"/>
</dbReference>
<dbReference type="PANTHER" id="PTHR12126:SF11">
    <property type="entry name" value="NADH DEHYDROGENASE [UBIQUINONE] 1 ALPHA SUBCOMPLEX SUBUNIT 9, MITOCHONDRIAL"/>
    <property type="match status" value="1"/>
</dbReference>
<name>A0A1I7GU28_9BACT</name>
<dbReference type="RefSeq" id="WP_068836587.1">
    <property type="nucleotide sequence ID" value="NZ_BMXC01000001.1"/>
</dbReference>
<reference evidence="4" key="1">
    <citation type="submission" date="2016-10" db="EMBL/GenBank/DDBJ databases">
        <authorList>
            <person name="Varghese N."/>
        </authorList>
    </citation>
    <scope>NUCLEOTIDE SEQUENCE [LARGE SCALE GENOMIC DNA]</scope>
    <source>
        <strain evidence="4">DSM 18820</strain>
    </source>
</reference>
<dbReference type="InterPro" id="IPR036291">
    <property type="entry name" value="NAD(P)-bd_dom_sf"/>
</dbReference>
<protein>
    <submittedName>
        <fullName evidence="3">Uncharacterized conserved protein YbjT, contains NAD(P)-binding and DUF2867 domains</fullName>
    </submittedName>
</protein>
<dbReference type="SUPFAM" id="SSF51735">
    <property type="entry name" value="NAD(P)-binding Rossmann-fold domains"/>
    <property type="match status" value="1"/>
</dbReference>
<dbReference type="OrthoDB" id="9774199at2"/>
<accession>A0A1I7GU28</accession>
<keyword evidence="1" id="KW-0472">Membrane</keyword>
<dbReference type="InterPro" id="IPR021295">
    <property type="entry name" value="DUF2867"/>
</dbReference>
<dbReference type="InterPro" id="IPR016040">
    <property type="entry name" value="NAD(P)-bd_dom"/>
</dbReference>
<feature type="transmembrane region" description="Helical" evidence="1">
    <location>
        <begin position="455"/>
        <end position="476"/>
    </location>
</feature>
<feature type="domain" description="NAD(P)-binding" evidence="2">
    <location>
        <begin position="7"/>
        <end position="145"/>
    </location>
</feature>
<dbReference type="InterPro" id="IPR051207">
    <property type="entry name" value="ComplexI_NDUFA9_subunit"/>
</dbReference>
<dbReference type="Gene3D" id="3.40.50.720">
    <property type="entry name" value="NAD(P)-binding Rossmann-like Domain"/>
    <property type="match status" value="1"/>
</dbReference>
<evidence type="ECO:0000313" key="3">
    <source>
        <dbReference type="EMBL" id="SFU51968.1"/>
    </source>
</evidence>
<dbReference type="STRING" id="388950.GCA_001611675_00369"/>
<keyword evidence="1" id="KW-1133">Transmembrane helix</keyword>
<proteinExistence type="predicted"/>
<keyword evidence="1" id="KW-0812">Transmembrane</keyword>
<organism evidence="3 4">
    <name type="scientific">Pontibacter akesuensis</name>
    <dbReference type="NCBI Taxonomy" id="388950"/>
    <lineage>
        <taxon>Bacteria</taxon>
        <taxon>Pseudomonadati</taxon>
        <taxon>Bacteroidota</taxon>
        <taxon>Cytophagia</taxon>
        <taxon>Cytophagales</taxon>
        <taxon>Hymenobacteraceae</taxon>
        <taxon>Pontibacter</taxon>
    </lineage>
</organism>
<dbReference type="EMBL" id="FPCA01000001">
    <property type="protein sequence ID" value="SFU51968.1"/>
    <property type="molecule type" value="Genomic_DNA"/>
</dbReference>
<sequence>MKILLTGANGYIGKRLLPLLVEQQHEVVCMVRDMRRFALPEPLKEKVQVVQGDLLLPEGLKQLPTNLDAAYYLVHSMGSNRDDFSEAERIGAENFVAYLNTTSAKQIIYLSGISNDVKLSKHLASRLFVEEVLDKANASLTVLRAAIIIGSGSASFEIIRDLVDKLPVMVTPKWLKSRCQPIAIRDVLFYLAEVLGRKDCYNRNFEIGGPDVLTYREMLLKLAQIRNLKRYILTLPVLTPRLSSYWLYFVTSTNYTLARSLVDSLRNDAVVQDHGIKAVIPHECLPYEQAVRLAFSRIEQNSVLSSWTDALVSGTMPVNYMNYIQVPEHGLLTDKKRLKFDRDPEEVLANIWRIGGERGWYKTDFLWRMRGLLDKMVGGVGLRRGRRSPNELKAGDTIDFWRVLVADKQNRRLLLYAEMKLPGEAWLQFRICQEADGNYLEQLAAYRPHGLVGRLYWYSVLPFHFVIFGGMIQNIISYGKSKPANRLLQESQKS</sequence>
<gene>
    <name evidence="3" type="ORF">SAMN04487941_1273</name>
</gene>
<dbReference type="Pfam" id="PF13460">
    <property type="entry name" value="NAD_binding_10"/>
    <property type="match status" value="1"/>
</dbReference>
<dbReference type="AlphaFoldDB" id="A0A1I7GU28"/>
<dbReference type="PANTHER" id="PTHR12126">
    <property type="entry name" value="NADH-UBIQUINONE OXIDOREDUCTASE 39 KDA SUBUNIT-RELATED"/>
    <property type="match status" value="1"/>
</dbReference>
<evidence type="ECO:0000259" key="2">
    <source>
        <dbReference type="Pfam" id="PF13460"/>
    </source>
</evidence>
<evidence type="ECO:0000256" key="1">
    <source>
        <dbReference type="SAM" id="Phobius"/>
    </source>
</evidence>